<dbReference type="EMBL" id="MN740319">
    <property type="protein sequence ID" value="QHT99992.1"/>
    <property type="molecule type" value="Genomic_DNA"/>
</dbReference>
<evidence type="ECO:0000313" key="3">
    <source>
        <dbReference type="EMBL" id="QHT99992.1"/>
    </source>
</evidence>
<dbReference type="AlphaFoldDB" id="A0A6C0J3V8"/>
<keyword evidence="2" id="KW-1133">Transmembrane helix</keyword>
<keyword evidence="2" id="KW-0812">Transmembrane</keyword>
<evidence type="ECO:0000256" key="2">
    <source>
        <dbReference type="SAM" id="Phobius"/>
    </source>
</evidence>
<feature type="region of interest" description="Disordered" evidence="1">
    <location>
        <begin position="90"/>
        <end position="109"/>
    </location>
</feature>
<sequence length="109" mass="11927">MKLSLLDQLNNNKLVAGIMMILLNIGSRYLVDEFSTNPKERARNIILRRIGVFAMCFIATRDLVVSLILTAGFVILASGVAATPEGFETKKKPTLESPYASDPPLSTSQ</sequence>
<reference evidence="3" key="1">
    <citation type="journal article" date="2020" name="Nature">
        <title>Giant virus diversity and host interactions through global metagenomics.</title>
        <authorList>
            <person name="Schulz F."/>
            <person name="Roux S."/>
            <person name="Paez-Espino D."/>
            <person name="Jungbluth S."/>
            <person name="Walsh D.A."/>
            <person name="Denef V.J."/>
            <person name="McMahon K.D."/>
            <person name="Konstantinidis K.T."/>
            <person name="Eloe-Fadrosh E.A."/>
            <person name="Kyrpides N.C."/>
            <person name="Woyke T."/>
        </authorList>
    </citation>
    <scope>NUCLEOTIDE SEQUENCE</scope>
    <source>
        <strain evidence="3">GVMAG-M-3300025778-1</strain>
    </source>
</reference>
<proteinExistence type="predicted"/>
<protein>
    <submittedName>
        <fullName evidence="3">Uncharacterized protein</fullName>
    </submittedName>
</protein>
<evidence type="ECO:0000256" key="1">
    <source>
        <dbReference type="SAM" id="MobiDB-lite"/>
    </source>
</evidence>
<keyword evidence="2" id="KW-0472">Membrane</keyword>
<feature type="transmembrane region" description="Helical" evidence="2">
    <location>
        <begin position="14"/>
        <end position="31"/>
    </location>
</feature>
<name>A0A6C0J3V8_9ZZZZ</name>
<accession>A0A6C0J3V8</accession>
<organism evidence="3">
    <name type="scientific">viral metagenome</name>
    <dbReference type="NCBI Taxonomy" id="1070528"/>
    <lineage>
        <taxon>unclassified sequences</taxon>
        <taxon>metagenomes</taxon>
        <taxon>organismal metagenomes</taxon>
    </lineage>
</organism>
<feature type="transmembrane region" description="Helical" evidence="2">
    <location>
        <begin position="52"/>
        <end position="77"/>
    </location>
</feature>